<protein>
    <submittedName>
        <fullName evidence="2">Alpha/beta hydrolase</fullName>
    </submittedName>
</protein>
<dbReference type="EMBL" id="QHHQ01000007">
    <property type="protein sequence ID" value="RAH98158.1"/>
    <property type="molecule type" value="Genomic_DNA"/>
</dbReference>
<dbReference type="InterPro" id="IPR000639">
    <property type="entry name" value="Epox_hydrolase-like"/>
</dbReference>
<dbReference type="Pfam" id="PF00561">
    <property type="entry name" value="Abhydrolase_1"/>
    <property type="match status" value="1"/>
</dbReference>
<dbReference type="PRINTS" id="PR00412">
    <property type="entry name" value="EPOXHYDRLASE"/>
</dbReference>
<accession>A0A8B2NMS9</accession>
<gene>
    <name evidence="2" type="ORF">DLJ53_25915</name>
</gene>
<comment type="caution">
    <text evidence="2">The sequence shown here is derived from an EMBL/GenBank/DDBJ whole genome shotgun (WGS) entry which is preliminary data.</text>
</comment>
<keyword evidence="2" id="KW-0378">Hydrolase</keyword>
<evidence type="ECO:0000313" key="3">
    <source>
        <dbReference type="Proteomes" id="UP000249590"/>
    </source>
</evidence>
<dbReference type="PRINTS" id="PR00111">
    <property type="entry name" value="ABHYDROLASE"/>
</dbReference>
<evidence type="ECO:0000313" key="2">
    <source>
        <dbReference type="EMBL" id="RAH98158.1"/>
    </source>
</evidence>
<dbReference type="InterPro" id="IPR029058">
    <property type="entry name" value="AB_hydrolase_fold"/>
</dbReference>
<reference evidence="2 3" key="1">
    <citation type="submission" date="2018-05" db="EMBL/GenBank/DDBJ databases">
        <title>Acuticoccus sediminis sp. nov., isolated from deep-sea sediment of Indian Ocean.</title>
        <authorList>
            <person name="Liu X."/>
            <person name="Lai Q."/>
            <person name="Du Y."/>
            <person name="Sun F."/>
            <person name="Zhang X."/>
            <person name="Wang S."/>
            <person name="Shao Z."/>
        </authorList>
    </citation>
    <scope>NUCLEOTIDE SEQUENCE [LARGE SCALE GENOMIC DNA]</scope>
    <source>
        <strain evidence="2 3">PTG4-2</strain>
    </source>
</reference>
<evidence type="ECO:0000259" key="1">
    <source>
        <dbReference type="Pfam" id="PF00561"/>
    </source>
</evidence>
<dbReference type="RefSeq" id="WP_111350880.1">
    <property type="nucleotide sequence ID" value="NZ_QHHQ01000007.1"/>
</dbReference>
<feature type="domain" description="AB hydrolase-1" evidence="1">
    <location>
        <begin position="27"/>
        <end position="257"/>
    </location>
</feature>
<dbReference type="OrthoDB" id="9804723at2"/>
<dbReference type="Proteomes" id="UP000249590">
    <property type="component" value="Unassembled WGS sequence"/>
</dbReference>
<organism evidence="2 3">
    <name type="scientific">Acuticoccus sediminis</name>
    <dbReference type="NCBI Taxonomy" id="2184697"/>
    <lineage>
        <taxon>Bacteria</taxon>
        <taxon>Pseudomonadati</taxon>
        <taxon>Pseudomonadota</taxon>
        <taxon>Alphaproteobacteria</taxon>
        <taxon>Hyphomicrobiales</taxon>
        <taxon>Amorphaceae</taxon>
        <taxon>Acuticoccus</taxon>
    </lineage>
</organism>
<dbReference type="InterPro" id="IPR000073">
    <property type="entry name" value="AB_hydrolase_1"/>
</dbReference>
<keyword evidence="3" id="KW-1185">Reference proteome</keyword>
<dbReference type="PANTHER" id="PTHR43689:SF8">
    <property type="entry name" value="ALPHA_BETA-HYDROLASES SUPERFAMILY PROTEIN"/>
    <property type="match status" value="1"/>
</dbReference>
<dbReference type="AlphaFoldDB" id="A0A8B2NMS9"/>
<sequence>MSWTLDETVATRAGAVAAGHSGDGPDLVLAHGWPWSSFSWHRLIPLLEPHFRLHYYDMPGFGRSGMDAEQATSLDVQGEVFADMLDHWGLDRPLVLAHDFGGAATLRAHLLHGRDYAGYILMNVVAMRPWGSAFFDHVGRHVEAFTGLPPHIHEAVVRAYIAGALVNPLPQADLDALAGPWLTEAGRTSFYRQFAQADERYTAEVEPLFGTIRCPTAIFWGVDDPWIPLARGEALHDLVPTAEFVRLDGAGHLPQLETTDAVAANTLRFFNSIST</sequence>
<dbReference type="GO" id="GO:0016787">
    <property type="term" value="F:hydrolase activity"/>
    <property type="evidence" value="ECO:0007669"/>
    <property type="project" value="UniProtKB-KW"/>
</dbReference>
<dbReference type="PANTHER" id="PTHR43689">
    <property type="entry name" value="HYDROLASE"/>
    <property type="match status" value="1"/>
</dbReference>
<name>A0A8B2NMS9_9HYPH</name>
<dbReference type="Gene3D" id="3.40.50.1820">
    <property type="entry name" value="alpha/beta hydrolase"/>
    <property type="match status" value="1"/>
</dbReference>
<proteinExistence type="predicted"/>
<dbReference type="SUPFAM" id="SSF53474">
    <property type="entry name" value="alpha/beta-Hydrolases"/>
    <property type="match status" value="1"/>
</dbReference>